<dbReference type="Pfam" id="PF11927">
    <property type="entry name" value="HODM_asu-like"/>
    <property type="match status" value="1"/>
</dbReference>
<name>A0ABR4CRH3_9HELO</name>
<proteinExistence type="predicted"/>
<comment type="caution">
    <text evidence="1">The sequence shown here is derived from an EMBL/GenBank/DDBJ whole genome shotgun (WGS) entry which is preliminary data.</text>
</comment>
<reference evidence="1 2" key="1">
    <citation type="journal article" date="2024" name="Commun. Biol.">
        <title>Comparative genomic analysis of thermophilic fungi reveals convergent evolutionary adaptations and gene losses.</title>
        <authorList>
            <person name="Steindorff A.S."/>
            <person name="Aguilar-Pontes M.V."/>
            <person name="Robinson A.J."/>
            <person name="Andreopoulos B."/>
            <person name="LaButti K."/>
            <person name="Kuo A."/>
            <person name="Mondo S."/>
            <person name="Riley R."/>
            <person name="Otillar R."/>
            <person name="Haridas S."/>
            <person name="Lipzen A."/>
            <person name="Grimwood J."/>
            <person name="Schmutz J."/>
            <person name="Clum A."/>
            <person name="Reid I.D."/>
            <person name="Moisan M.C."/>
            <person name="Butler G."/>
            <person name="Nguyen T.T.M."/>
            <person name="Dewar K."/>
            <person name="Conant G."/>
            <person name="Drula E."/>
            <person name="Henrissat B."/>
            <person name="Hansel C."/>
            <person name="Singer S."/>
            <person name="Hutchinson M.I."/>
            <person name="de Vries R.P."/>
            <person name="Natvig D.O."/>
            <person name="Powell A.J."/>
            <person name="Tsang A."/>
            <person name="Grigoriev I.V."/>
        </authorList>
    </citation>
    <scope>NUCLEOTIDE SEQUENCE [LARGE SCALE GENOMIC DNA]</scope>
    <source>
        <strain evidence="1 2">CBS 494.80</strain>
    </source>
</reference>
<evidence type="ECO:0000313" key="1">
    <source>
        <dbReference type="EMBL" id="KAL2071674.1"/>
    </source>
</evidence>
<gene>
    <name evidence="1" type="ORF">VTL71DRAFT_12909</name>
</gene>
<dbReference type="InterPro" id="IPR021848">
    <property type="entry name" value="HODM_asu-like"/>
</dbReference>
<dbReference type="EMBL" id="JAZHXI010000005">
    <property type="protein sequence ID" value="KAL2071674.1"/>
    <property type="molecule type" value="Genomic_DNA"/>
</dbReference>
<sequence>MPKLFAVACSSLALTLIIYSFKVGWERWNKLILRSSRLNFHDIPPLPDFNVCEIAPQPCRPWKAGKYNMTMGIRSMPEEDWLVVDNLYEKEQECRTHLLKTNYAGVLQYLPPAEEACKEALDCIVRFLVQRYPSKFWLIEGKPGYVHNSITSKTFRFIEPYKQHPLSIAAQLAMEDINLLMPGVGEKSNEYFLQASFSFAPAGCSAMGFEVEKSYGKVSITFIQMCDMADLARFFLGLKVSNPVQRHNFFVQTDNTMFQQEPFADTVETPPKIEDIRIRHERQTLRRLPRTGAVMFLVRTYLSPITELEQELDNLYSLRSAINAWPAEMAKYKGRHVWHETFEN</sequence>
<organism evidence="1 2">
    <name type="scientific">Oculimacula yallundae</name>
    <dbReference type="NCBI Taxonomy" id="86028"/>
    <lineage>
        <taxon>Eukaryota</taxon>
        <taxon>Fungi</taxon>
        <taxon>Dikarya</taxon>
        <taxon>Ascomycota</taxon>
        <taxon>Pezizomycotina</taxon>
        <taxon>Leotiomycetes</taxon>
        <taxon>Helotiales</taxon>
        <taxon>Ploettnerulaceae</taxon>
        <taxon>Oculimacula</taxon>
    </lineage>
</organism>
<protein>
    <submittedName>
        <fullName evidence="1">Uncharacterized protein</fullName>
    </submittedName>
</protein>
<accession>A0ABR4CRH3</accession>
<evidence type="ECO:0000313" key="2">
    <source>
        <dbReference type="Proteomes" id="UP001595075"/>
    </source>
</evidence>
<dbReference type="Proteomes" id="UP001595075">
    <property type="component" value="Unassembled WGS sequence"/>
</dbReference>
<keyword evidence="2" id="KW-1185">Reference proteome</keyword>